<dbReference type="AlphaFoldDB" id="A0A8J0SK05"/>
<dbReference type="PROSITE" id="PS00237">
    <property type="entry name" value="G_PROTEIN_RECEP_F1_1"/>
    <property type="match status" value="1"/>
</dbReference>
<feature type="disulfide bond" evidence="11">
    <location>
        <begin position="137"/>
        <end position="216"/>
    </location>
</feature>
<feature type="domain" description="G-protein coupled receptors family 1 profile" evidence="16">
    <location>
        <begin position="82"/>
        <end position="328"/>
    </location>
</feature>
<feature type="transmembrane region" description="Helical" evidence="14">
    <location>
        <begin position="307"/>
        <end position="330"/>
    </location>
</feature>
<comment type="subcellular location">
    <subcellularLocation>
        <location evidence="1">Cell membrane</location>
        <topology evidence="1">Multi-pass membrane protein</topology>
    </subcellularLocation>
</comment>
<evidence type="ECO:0000256" key="3">
    <source>
        <dbReference type="ARBA" id="ARBA00022692"/>
    </source>
</evidence>
<dbReference type="OMA" id="FYVSRDF"/>
<feature type="transmembrane region" description="Helical" evidence="14">
    <location>
        <begin position="231"/>
        <end position="260"/>
    </location>
</feature>
<feature type="region of interest" description="Disordered" evidence="13">
    <location>
        <begin position="348"/>
        <end position="375"/>
    </location>
</feature>
<dbReference type="GO" id="GO:0007186">
    <property type="term" value="P:G protein-coupled receptor signaling pathway"/>
    <property type="evidence" value="ECO:0000318"/>
    <property type="project" value="GO_Central"/>
</dbReference>
<dbReference type="SUPFAM" id="SSF81321">
    <property type="entry name" value="Family A G protein-coupled receptor-like"/>
    <property type="match status" value="1"/>
</dbReference>
<feature type="transmembrane region" description="Helical" evidence="14">
    <location>
        <begin position="102"/>
        <end position="126"/>
    </location>
</feature>
<dbReference type="InterPro" id="IPR003912">
    <property type="entry name" value="Protea_act_rcpt"/>
</dbReference>
<evidence type="ECO:0000256" key="2">
    <source>
        <dbReference type="ARBA" id="ARBA00022475"/>
    </source>
</evidence>
<proteinExistence type="inferred from homology"/>
<comment type="similarity">
    <text evidence="12">Belongs to the G-protein coupled receptor 1 family.</text>
</comment>
<keyword evidence="6 14" id="KW-0472">Membrane</keyword>
<dbReference type="RefSeq" id="XP_012815667.1">
    <property type="nucleotide sequence ID" value="XM_012960213.3"/>
</dbReference>
<gene>
    <name evidence="18 19" type="primary">LOC100492943</name>
</gene>
<dbReference type="FunFam" id="1.20.1070.10:FF:000040">
    <property type="entry name" value="Coagulation factor 2 (thrombin) receptor"/>
    <property type="match status" value="1"/>
</dbReference>
<evidence type="ECO:0000256" key="4">
    <source>
        <dbReference type="ARBA" id="ARBA00022989"/>
    </source>
</evidence>
<evidence type="ECO:0000256" key="1">
    <source>
        <dbReference type="ARBA" id="ARBA00004651"/>
    </source>
</evidence>
<dbReference type="AGR" id="Xenbase:XB-GENE-29081419"/>
<protein>
    <submittedName>
        <fullName evidence="18">Proteinase-activated receptor 3 isoform X1</fullName>
    </submittedName>
</protein>
<evidence type="ECO:0000256" key="7">
    <source>
        <dbReference type="ARBA" id="ARBA00023157"/>
    </source>
</evidence>
<evidence type="ECO:0000256" key="15">
    <source>
        <dbReference type="SAM" id="SignalP"/>
    </source>
</evidence>
<dbReference type="PROSITE" id="PS50262">
    <property type="entry name" value="G_PROTEIN_RECEP_F1_2"/>
    <property type="match status" value="1"/>
</dbReference>
<feature type="transmembrane region" description="Helical" evidence="14">
    <location>
        <begin position="138"/>
        <end position="160"/>
    </location>
</feature>
<keyword evidence="3 12" id="KW-0812">Transmembrane</keyword>
<evidence type="ECO:0000256" key="9">
    <source>
        <dbReference type="ARBA" id="ARBA00023180"/>
    </source>
</evidence>
<evidence type="ECO:0000256" key="13">
    <source>
        <dbReference type="SAM" id="MobiDB-lite"/>
    </source>
</evidence>
<dbReference type="GO" id="GO:0015057">
    <property type="term" value="F:thrombin-activated receptor activity"/>
    <property type="evidence" value="ECO:0007669"/>
    <property type="project" value="InterPro"/>
</dbReference>
<keyword evidence="7 11" id="KW-1015">Disulfide bond</keyword>
<feature type="transmembrane region" description="Helical" evidence="14">
    <location>
        <begin position="272"/>
        <end position="295"/>
    </location>
</feature>
<reference evidence="18" key="1">
    <citation type="submission" date="2025-08" db="UniProtKB">
        <authorList>
            <consortium name="RefSeq"/>
        </authorList>
    </citation>
    <scope>IDENTIFICATION</scope>
    <source>
        <strain evidence="18">Nigerian</strain>
        <tissue evidence="18">Liver and blood</tissue>
    </source>
</reference>
<feature type="chain" id="PRO_5035167627" evidence="15">
    <location>
        <begin position="26"/>
        <end position="375"/>
    </location>
</feature>
<dbReference type="GO" id="GO:0007596">
    <property type="term" value="P:blood coagulation"/>
    <property type="evidence" value="ECO:0007669"/>
    <property type="project" value="InterPro"/>
</dbReference>
<keyword evidence="4 14" id="KW-1133">Transmembrane helix</keyword>
<dbReference type="PANTHER" id="PTHR24232:SF110">
    <property type="entry name" value="PROTEINASE-ACTIVATED RECEPTOR 3 ISOFORM X1"/>
    <property type="match status" value="1"/>
</dbReference>
<keyword evidence="8 12" id="KW-0675">Receptor</keyword>
<dbReference type="GeneID" id="100492943"/>
<evidence type="ECO:0000256" key="14">
    <source>
        <dbReference type="SAM" id="Phobius"/>
    </source>
</evidence>
<sequence>MELKSSRMAIWILCSIILVLRDTRAACPKGNDNKPNKGRSLKPNNCSSSILDDVIKDYLQSSVMTLIIPAVYTLVLVLGLPANFIALWVLGFKTKKVPSTFLLINLAAADLLFLLALPFKITYHYFGNNWIFGEKPCGAVTAIFYGNMYASVLFLMAISIDRYIALVHPFSNKRLRGWGSSIGVSVGIWIVVAAGMSAFLIVPQTKTFKTPNITTCHDIWAFCCEFEWYKYYFLGLFTIGFAIPLAVILFCNVPVLVVIAKSREPPRHVIKIITLVLFTFILFFTPSNILLLLHYQKDQWESHNQLYFWYVIALSLSSMNSCTDPLIYYYMSGDFRTLVKATFCSSKGKDISSASTKSSKLYFSSDNKHSKRMDP</sequence>
<keyword evidence="17" id="KW-1185">Reference proteome</keyword>
<dbReference type="InterPro" id="IPR017452">
    <property type="entry name" value="GPCR_Rhodpsn_7TM"/>
</dbReference>
<dbReference type="GO" id="GO:0004930">
    <property type="term" value="F:G protein-coupled receptor activity"/>
    <property type="evidence" value="ECO:0000318"/>
    <property type="project" value="GO_Central"/>
</dbReference>
<keyword evidence="2" id="KW-1003">Cell membrane</keyword>
<dbReference type="Xenbase" id="XB-GENE-29081419">
    <property type="gene designation" value="LOC100492943"/>
</dbReference>
<evidence type="ECO:0000313" key="18">
    <source>
        <dbReference type="RefSeq" id="XP_012815667.1"/>
    </source>
</evidence>
<dbReference type="Pfam" id="PF00001">
    <property type="entry name" value="7tm_1"/>
    <property type="match status" value="1"/>
</dbReference>
<name>A0A8J0SK05_XENTR</name>
<dbReference type="PRINTS" id="PR00237">
    <property type="entry name" value="GPCRRHODOPSN"/>
</dbReference>
<evidence type="ECO:0000259" key="16">
    <source>
        <dbReference type="PROSITE" id="PS50262"/>
    </source>
</evidence>
<dbReference type="OrthoDB" id="9370401at2759"/>
<feature type="transmembrane region" description="Helical" evidence="14">
    <location>
        <begin position="66"/>
        <end position="90"/>
    </location>
</feature>
<dbReference type="InterPro" id="IPR000276">
    <property type="entry name" value="GPCR_Rhodpsn"/>
</dbReference>
<evidence type="ECO:0000256" key="6">
    <source>
        <dbReference type="ARBA" id="ARBA00023136"/>
    </source>
</evidence>
<evidence type="ECO:0000256" key="12">
    <source>
        <dbReference type="RuleBase" id="RU000688"/>
    </source>
</evidence>
<dbReference type="Proteomes" id="UP000008143">
    <property type="component" value="Chromosome 3"/>
</dbReference>
<dbReference type="GO" id="GO:0005886">
    <property type="term" value="C:plasma membrane"/>
    <property type="evidence" value="ECO:0000318"/>
    <property type="project" value="GO_Central"/>
</dbReference>
<evidence type="ECO:0000256" key="10">
    <source>
        <dbReference type="ARBA" id="ARBA00023224"/>
    </source>
</evidence>
<feature type="compositionally biased region" description="Basic and acidic residues" evidence="13">
    <location>
        <begin position="366"/>
        <end position="375"/>
    </location>
</feature>
<dbReference type="Gene3D" id="1.20.1070.10">
    <property type="entry name" value="Rhodopsin 7-helix transmembrane proteins"/>
    <property type="match status" value="1"/>
</dbReference>
<feature type="compositionally biased region" description="Polar residues" evidence="13">
    <location>
        <begin position="352"/>
        <end position="365"/>
    </location>
</feature>
<keyword evidence="9" id="KW-0325">Glycoprotein</keyword>
<feature type="transmembrane region" description="Helical" evidence="14">
    <location>
        <begin position="181"/>
        <end position="202"/>
    </location>
</feature>
<feature type="signal peptide" evidence="15">
    <location>
        <begin position="1"/>
        <end position="25"/>
    </location>
</feature>
<evidence type="ECO:0000313" key="19">
    <source>
        <dbReference type="Xenbase" id="XB-GENE-29081419"/>
    </source>
</evidence>
<dbReference type="PRINTS" id="PR01428">
    <property type="entry name" value="PROTEASEAR"/>
</dbReference>
<evidence type="ECO:0000256" key="8">
    <source>
        <dbReference type="ARBA" id="ARBA00023170"/>
    </source>
</evidence>
<keyword evidence="10 12" id="KW-0807">Transducer</keyword>
<evidence type="ECO:0000313" key="17">
    <source>
        <dbReference type="Proteomes" id="UP000008143"/>
    </source>
</evidence>
<accession>A0A8J0SK05</accession>
<keyword evidence="5 12" id="KW-0297">G-protein coupled receptor</keyword>
<keyword evidence="15" id="KW-0732">Signal</keyword>
<dbReference type="PANTHER" id="PTHR24232">
    <property type="entry name" value="G-PROTEIN COUPLED RECEPTOR"/>
    <property type="match status" value="1"/>
</dbReference>
<evidence type="ECO:0000256" key="5">
    <source>
        <dbReference type="ARBA" id="ARBA00023040"/>
    </source>
</evidence>
<organism evidence="17 18">
    <name type="scientific">Xenopus tropicalis</name>
    <name type="common">Western clawed frog</name>
    <name type="synonym">Silurana tropicalis</name>
    <dbReference type="NCBI Taxonomy" id="8364"/>
    <lineage>
        <taxon>Eukaryota</taxon>
        <taxon>Metazoa</taxon>
        <taxon>Chordata</taxon>
        <taxon>Craniata</taxon>
        <taxon>Vertebrata</taxon>
        <taxon>Euteleostomi</taxon>
        <taxon>Amphibia</taxon>
        <taxon>Batrachia</taxon>
        <taxon>Anura</taxon>
        <taxon>Pipoidea</taxon>
        <taxon>Pipidae</taxon>
        <taxon>Xenopodinae</taxon>
        <taxon>Xenopus</taxon>
        <taxon>Silurana</taxon>
    </lineage>
</organism>
<evidence type="ECO:0000256" key="11">
    <source>
        <dbReference type="PIRSR" id="PIRSR603912-52"/>
    </source>
</evidence>